<keyword evidence="3" id="KW-0808">Transferase</keyword>
<dbReference type="EMBL" id="JADJZA010000007">
    <property type="protein sequence ID" value="MBK9297696.1"/>
    <property type="molecule type" value="Genomic_DNA"/>
</dbReference>
<dbReference type="PIRSF" id="PIRSF000390">
    <property type="entry name" value="PLP_StrS"/>
    <property type="match status" value="1"/>
</dbReference>
<dbReference type="InterPro" id="IPR000653">
    <property type="entry name" value="DegT/StrS_aminotransferase"/>
</dbReference>
<dbReference type="InterPro" id="IPR015424">
    <property type="entry name" value="PyrdxlP-dep_Trfase"/>
</dbReference>
<gene>
    <name evidence="3" type="ORF">IPN02_12875</name>
</gene>
<proteinExistence type="inferred from homology"/>
<dbReference type="Proteomes" id="UP000727993">
    <property type="component" value="Unassembled WGS sequence"/>
</dbReference>
<comment type="similarity">
    <text evidence="2">Belongs to the DegT/DnrJ/EryC1 family.</text>
</comment>
<dbReference type="Pfam" id="PF01041">
    <property type="entry name" value="DegT_DnrJ_EryC1"/>
    <property type="match status" value="1"/>
</dbReference>
<name>A0A936NEU8_9ACTN</name>
<evidence type="ECO:0000256" key="2">
    <source>
        <dbReference type="RuleBase" id="RU004508"/>
    </source>
</evidence>
<evidence type="ECO:0000313" key="3">
    <source>
        <dbReference type="EMBL" id="MBK9297696.1"/>
    </source>
</evidence>
<protein>
    <submittedName>
        <fullName evidence="3">DegT/DnrJ/EryC1/StrS family aminotransferase</fullName>
    </submittedName>
</protein>
<evidence type="ECO:0000256" key="1">
    <source>
        <dbReference type="ARBA" id="ARBA00001933"/>
    </source>
</evidence>
<keyword evidence="3" id="KW-0032">Aminotransferase</keyword>
<dbReference type="GO" id="GO:0030170">
    <property type="term" value="F:pyridoxal phosphate binding"/>
    <property type="evidence" value="ECO:0007669"/>
    <property type="project" value="TreeGrafter"/>
</dbReference>
<dbReference type="PANTHER" id="PTHR30244:SF34">
    <property type="entry name" value="DTDP-4-AMINO-4,6-DIDEOXYGALACTOSE TRANSAMINASE"/>
    <property type="match status" value="1"/>
</dbReference>
<evidence type="ECO:0000313" key="4">
    <source>
        <dbReference type="Proteomes" id="UP000727993"/>
    </source>
</evidence>
<organism evidence="3 4">
    <name type="scientific">Candidatus Neomicrothrix subdominans</name>
    <dbReference type="NCBI Taxonomy" id="2954438"/>
    <lineage>
        <taxon>Bacteria</taxon>
        <taxon>Bacillati</taxon>
        <taxon>Actinomycetota</taxon>
        <taxon>Acidimicrobiia</taxon>
        <taxon>Acidimicrobiales</taxon>
        <taxon>Microthrixaceae</taxon>
        <taxon>Candidatus Neomicrothrix</taxon>
    </lineage>
</organism>
<dbReference type="CDD" id="cd00616">
    <property type="entry name" value="AHBA_syn"/>
    <property type="match status" value="1"/>
</dbReference>
<reference evidence="3 4" key="1">
    <citation type="submission" date="2020-10" db="EMBL/GenBank/DDBJ databases">
        <title>Connecting structure to function with the recovery of over 1000 high-quality activated sludge metagenome-assembled genomes encoding full-length rRNA genes using long-read sequencing.</title>
        <authorList>
            <person name="Singleton C.M."/>
            <person name="Petriglieri F."/>
            <person name="Kristensen J.M."/>
            <person name="Kirkegaard R.H."/>
            <person name="Michaelsen T.Y."/>
            <person name="Andersen M.H."/>
            <person name="Karst S.M."/>
            <person name="Dueholm M.S."/>
            <person name="Nielsen P.H."/>
            <person name="Albertsen M."/>
        </authorList>
    </citation>
    <scope>NUCLEOTIDE SEQUENCE [LARGE SCALE GENOMIC DNA]</scope>
    <source>
        <strain evidence="3">Lyne_18-Q3-R50-59_MAXAC.006</strain>
    </source>
</reference>
<dbReference type="Gene3D" id="3.40.640.10">
    <property type="entry name" value="Type I PLP-dependent aspartate aminotransferase-like (Major domain)"/>
    <property type="match status" value="1"/>
</dbReference>
<keyword evidence="2" id="KW-0663">Pyridoxal phosphate</keyword>
<dbReference type="GO" id="GO:0000271">
    <property type="term" value="P:polysaccharide biosynthetic process"/>
    <property type="evidence" value="ECO:0007669"/>
    <property type="project" value="TreeGrafter"/>
</dbReference>
<dbReference type="PANTHER" id="PTHR30244">
    <property type="entry name" value="TRANSAMINASE"/>
    <property type="match status" value="1"/>
</dbReference>
<accession>A0A936NEU8</accession>
<sequence length="417" mass="45869">MSKPSDKRIDYAGSVHGEEEIAAVVDVLSGSSTAMRIGKHVRKLEQLVAATFDKRRGVMVNSGSSALYLAIELLRPQPGDEIITSPVTFSTDIAPMARAGVTPVFVDVTPDTYQLDTDRLEEAVTDRTIAILVPNLIGNCPDWDVIREVADRHDLVVIEDSCDCMGATLRGTPTGARADMSLTSFALSHIITAAGTGGMICLDDDEWVDRALKLRRWGRRSEVALWGSKRGAPVEEGERRFFSQLPDGQTYDDLFIFDELGWNFEPSELSAAFGVVQMGRLDGFLERRKANEAQLTDFFGGHIEHFVLPRLTPDIDTAWHMYPIQIRPDSPIDRGEFQLHMERAGVDTRMVWTGNATRQPAFADITFRQPADGLPNADRVMETGLVLPCNHAIDDDGVAYICETVTAYLDGLPAGGA</sequence>
<dbReference type="AlphaFoldDB" id="A0A936NEU8"/>
<dbReference type="GO" id="GO:0008483">
    <property type="term" value="F:transaminase activity"/>
    <property type="evidence" value="ECO:0007669"/>
    <property type="project" value="UniProtKB-KW"/>
</dbReference>
<dbReference type="InterPro" id="IPR015422">
    <property type="entry name" value="PyrdxlP-dep_Trfase_small"/>
</dbReference>
<dbReference type="InterPro" id="IPR015421">
    <property type="entry name" value="PyrdxlP-dep_Trfase_major"/>
</dbReference>
<comment type="caution">
    <text evidence="3">The sequence shown here is derived from an EMBL/GenBank/DDBJ whole genome shotgun (WGS) entry which is preliminary data.</text>
</comment>
<dbReference type="SUPFAM" id="SSF53383">
    <property type="entry name" value="PLP-dependent transferases"/>
    <property type="match status" value="1"/>
</dbReference>
<dbReference type="Gene3D" id="3.90.1150.10">
    <property type="entry name" value="Aspartate Aminotransferase, domain 1"/>
    <property type="match status" value="1"/>
</dbReference>
<comment type="cofactor">
    <cofactor evidence="1">
        <name>pyridoxal 5'-phosphate</name>
        <dbReference type="ChEBI" id="CHEBI:597326"/>
    </cofactor>
</comment>